<dbReference type="KEGG" id="alj:G8D99_09390"/>
<evidence type="ECO:0000313" key="5">
    <source>
        <dbReference type="EMBL" id="QIO10399.1"/>
    </source>
</evidence>
<evidence type="ECO:0000256" key="1">
    <source>
        <dbReference type="ARBA" id="ARBA00022630"/>
    </source>
</evidence>
<dbReference type="RefSeq" id="WP_166327675.1">
    <property type="nucleotide sequence ID" value="NZ_CP049916.1"/>
</dbReference>
<feature type="transmembrane region" description="Helical" evidence="4">
    <location>
        <begin position="21"/>
        <end position="38"/>
    </location>
</feature>
<accession>A0A6G8S885</accession>
<keyword evidence="4" id="KW-0472">Membrane</keyword>
<dbReference type="GO" id="GO:0050661">
    <property type="term" value="F:NADP binding"/>
    <property type="evidence" value="ECO:0007669"/>
    <property type="project" value="InterPro"/>
</dbReference>
<keyword evidence="3" id="KW-0560">Oxidoreductase</keyword>
<keyword evidence="6" id="KW-1185">Reference proteome</keyword>
<gene>
    <name evidence="5" type="ORF">G8D99_09390</name>
</gene>
<dbReference type="Proteomes" id="UP000501939">
    <property type="component" value="Chromosome"/>
</dbReference>
<evidence type="ECO:0000313" key="6">
    <source>
        <dbReference type="Proteomes" id="UP000501939"/>
    </source>
</evidence>
<dbReference type="Gene3D" id="3.50.50.60">
    <property type="entry name" value="FAD/NAD(P)-binding domain"/>
    <property type="match status" value="2"/>
</dbReference>
<evidence type="ECO:0000256" key="3">
    <source>
        <dbReference type="ARBA" id="ARBA00023002"/>
    </source>
</evidence>
<dbReference type="PANTHER" id="PTHR42877">
    <property type="entry name" value="L-ORNITHINE N(5)-MONOOXYGENASE-RELATED"/>
    <property type="match status" value="1"/>
</dbReference>
<dbReference type="InterPro" id="IPR020946">
    <property type="entry name" value="Flavin_mOase-like"/>
</dbReference>
<keyword evidence="4" id="KW-0812">Transmembrane</keyword>
<name>A0A6G8S885_9GAMM</name>
<proteinExistence type="predicted"/>
<dbReference type="AlphaFoldDB" id="A0A6G8S885"/>
<dbReference type="InterPro" id="IPR036188">
    <property type="entry name" value="FAD/NAD-bd_sf"/>
</dbReference>
<dbReference type="GO" id="GO:0004499">
    <property type="term" value="F:N,N-dimethylaniline monooxygenase activity"/>
    <property type="evidence" value="ECO:0007669"/>
    <property type="project" value="InterPro"/>
</dbReference>
<dbReference type="Pfam" id="PF00743">
    <property type="entry name" value="FMO-like"/>
    <property type="match status" value="1"/>
</dbReference>
<evidence type="ECO:0000256" key="4">
    <source>
        <dbReference type="SAM" id="Phobius"/>
    </source>
</evidence>
<dbReference type="GO" id="GO:0050660">
    <property type="term" value="F:flavin adenine dinucleotide binding"/>
    <property type="evidence" value="ECO:0007669"/>
    <property type="project" value="InterPro"/>
</dbReference>
<dbReference type="EMBL" id="CP049916">
    <property type="protein sequence ID" value="QIO10399.1"/>
    <property type="molecule type" value="Genomic_DNA"/>
</dbReference>
<dbReference type="PANTHER" id="PTHR42877:SF4">
    <property type="entry name" value="FAD_NAD(P)-BINDING DOMAIN-CONTAINING PROTEIN-RELATED"/>
    <property type="match status" value="1"/>
</dbReference>
<reference evidence="5 6" key="1">
    <citation type="submission" date="2020-03" db="EMBL/GenBank/DDBJ databases">
        <authorList>
            <person name="Zhu W."/>
        </authorList>
    </citation>
    <scope>NUCLEOTIDE SEQUENCE [LARGE SCALE GENOMIC DNA]</scope>
    <source>
        <strain evidence="5 6">185</strain>
    </source>
</reference>
<protein>
    <submittedName>
        <fullName evidence="5">NAD(P)/FAD-dependent oxidoreductase</fullName>
    </submittedName>
</protein>
<dbReference type="InterPro" id="IPR051209">
    <property type="entry name" value="FAD-bind_Monooxygenase_sf"/>
</dbReference>
<keyword evidence="4" id="KW-1133">Transmembrane helix</keyword>
<organism evidence="5 6">
    <name type="scientific">Acinetobacter lanii</name>
    <dbReference type="NCBI Taxonomy" id="2715163"/>
    <lineage>
        <taxon>Bacteria</taxon>
        <taxon>Pseudomonadati</taxon>
        <taxon>Pseudomonadota</taxon>
        <taxon>Gammaproteobacteria</taxon>
        <taxon>Moraxellales</taxon>
        <taxon>Moraxellaceae</taxon>
        <taxon>Acinetobacter</taxon>
    </lineage>
</organism>
<keyword evidence="2" id="KW-0274">FAD</keyword>
<evidence type="ECO:0000256" key="2">
    <source>
        <dbReference type="ARBA" id="ARBA00022827"/>
    </source>
</evidence>
<keyword evidence="1" id="KW-0285">Flavoprotein</keyword>
<dbReference type="SUPFAM" id="SSF51905">
    <property type="entry name" value="FAD/NAD(P)-binding domain"/>
    <property type="match status" value="2"/>
</dbReference>
<sequence>MNQHLSSVEHRSPNDIQKFKVAIVGAGFGGLATAIQLLKHHIQDFVILEKAQDVGGTWRENQYPGAACDVQSHMYSLSYAPKTDWSKRYAEAPEIFQYIQDLIQDFNLKTYIQFNQKVTRTRYDENTCQWHIQTESGDQIEAQFLIFASGPLHVPQIPKIKGIEKFKGEIFHSSAWNHDYDLKGKKVASIGTGGSAIQYIPEIAPLTQQLYVFQRTAAWVIPRDERAYNRLDKKLFAKYNWFRKLHRARLYWSNESRVVPIVQPKMMKAGQKLAELFIKYQVKDKTIAKKLTPDYIMGCKRILVSNKYFPTFNRPNVELVTEAIQEITEDQIVTKDGTARQIDCLIYGTGFITDPRIYLKSFECYGENGIELKQAWKDGAESYYGISTKGFPNLFQLLGPNTVLGHNSVIFMIESQVDYILQLIQTVDRTQTQAIVVKDQIQDTFNADLQQQFAGTVWQSGCVSWYQQDGGKNFALWPSYTWKYWLNTKTANPADYRFLSASRAVSTQVSEVSEDASKNVKTNLQSTV</sequence>